<dbReference type="PANTHER" id="PTHR48047">
    <property type="entry name" value="GLYCOSYLTRANSFERASE"/>
    <property type="match status" value="1"/>
</dbReference>
<dbReference type="AlphaFoldDB" id="A0A059AMT5"/>
<dbReference type="GO" id="GO:0035251">
    <property type="term" value="F:UDP-glucosyltransferase activity"/>
    <property type="evidence" value="ECO:0000318"/>
    <property type="project" value="GO_Central"/>
</dbReference>
<dbReference type="InParanoid" id="A0A059AMT5"/>
<dbReference type="Gene3D" id="3.40.50.2000">
    <property type="entry name" value="Glycogen Phosphorylase B"/>
    <property type="match status" value="1"/>
</dbReference>
<protein>
    <submittedName>
        <fullName evidence="3">Uncharacterized protein</fullName>
    </submittedName>
</protein>
<sequence length="271" mass="30845">MKQSQDHSFSRSMENESNQLRISILPAPAQGHMIPMIDIAKAFAIRGAKITIITSPAFAAIFLKQIERANQLGLEFHVQTVKFPSTEVGMPDDWENTDAVAYNQNLPKFAVALSLLRELVLHILEKRRPDCLVTYFYFAWATDIAARLKIPRLAFGDVITRHQPQKGVSCDSETFLMPHLPGDIGAFGWAFRKPIQAPKPFHPKLTRNQLPPHSRQEVGTDLSKLQREAFESEAKGFGTNFNSFYELEKDYANYYKNVLGRNVKMNKKNEH</sequence>
<proteinExistence type="inferred from homology"/>
<name>A0A059AMT5_EUCGR</name>
<accession>A0A059AMT5</accession>
<gene>
    <name evidence="3" type="ORF">EUGRSUZ_I01119</name>
</gene>
<evidence type="ECO:0000256" key="2">
    <source>
        <dbReference type="ARBA" id="ARBA00022676"/>
    </source>
</evidence>
<comment type="similarity">
    <text evidence="1">Belongs to the UDP-glycosyltransferase family.</text>
</comment>
<organism evidence="3">
    <name type="scientific">Eucalyptus grandis</name>
    <name type="common">Flooded gum</name>
    <dbReference type="NCBI Taxonomy" id="71139"/>
    <lineage>
        <taxon>Eukaryota</taxon>
        <taxon>Viridiplantae</taxon>
        <taxon>Streptophyta</taxon>
        <taxon>Embryophyta</taxon>
        <taxon>Tracheophyta</taxon>
        <taxon>Spermatophyta</taxon>
        <taxon>Magnoliopsida</taxon>
        <taxon>eudicotyledons</taxon>
        <taxon>Gunneridae</taxon>
        <taxon>Pentapetalae</taxon>
        <taxon>rosids</taxon>
        <taxon>malvids</taxon>
        <taxon>Myrtales</taxon>
        <taxon>Myrtaceae</taxon>
        <taxon>Myrtoideae</taxon>
        <taxon>Eucalypteae</taxon>
        <taxon>Eucalyptus</taxon>
    </lineage>
</organism>
<dbReference type="STRING" id="71139.A0A059AMT5"/>
<keyword evidence="2" id="KW-0328">Glycosyltransferase</keyword>
<keyword evidence="2" id="KW-0808">Transferase</keyword>
<dbReference type="Gramene" id="KCW55163">
    <property type="protein sequence ID" value="KCW55163"/>
    <property type="gene ID" value="EUGRSUZ_I01119"/>
</dbReference>
<dbReference type="SUPFAM" id="SSF53756">
    <property type="entry name" value="UDP-Glycosyltransferase/glycogen phosphorylase"/>
    <property type="match status" value="1"/>
</dbReference>
<dbReference type="PANTHER" id="PTHR48047:SF45">
    <property type="entry name" value="SCOPOLETIN GLUCOSYLTRANSFERASE-LIKE"/>
    <property type="match status" value="1"/>
</dbReference>
<reference evidence="3" key="1">
    <citation type="submission" date="2013-07" db="EMBL/GenBank/DDBJ databases">
        <title>The genome of Eucalyptus grandis.</title>
        <authorList>
            <person name="Schmutz J."/>
            <person name="Hayes R."/>
            <person name="Myburg A."/>
            <person name="Tuskan G."/>
            <person name="Grattapaglia D."/>
            <person name="Rokhsar D.S."/>
        </authorList>
    </citation>
    <scope>NUCLEOTIDE SEQUENCE</scope>
    <source>
        <tissue evidence="3">Leaf extractions</tissue>
    </source>
</reference>
<evidence type="ECO:0000256" key="1">
    <source>
        <dbReference type="ARBA" id="ARBA00009995"/>
    </source>
</evidence>
<dbReference type="EMBL" id="KK198761">
    <property type="protein sequence ID" value="KCW55163.1"/>
    <property type="molecule type" value="Genomic_DNA"/>
</dbReference>
<evidence type="ECO:0000313" key="3">
    <source>
        <dbReference type="EMBL" id="KCW55163.1"/>
    </source>
</evidence>